<feature type="transmembrane region" description="Helical" evidence="1">
    <location>
        <begin position="18"/>
        <end position="38"/>
    </location>
</feature>
<dbReference type="PANTHER" id="PTHR10811">
    <property type="entry name" value="FRINGE-RELATED"/>
    <property type="match status" value="1"/>
</dbReference>
<sequence>MDAATAPRAAPRERPFPLLVLTGLCILSLLSVVAGWLADRVRGPVKTSASCGRSVAGDEFTNAQPLKDAQAGGCPNIEDPTTLRHVSFELASSISTWPSRQELVKLWWRPGQTRGHVWIDKKEVKAKRHGIKQQRLSGSIGEHPEIKVGTLGSVLFELVIILDLLGPKVSEDVSRFASFPKARAHAVRIARVVVEAARLDLPGVRWFVMGDDDTIFCLENVVDLLSRYDHRAQLYIGSQSESQYANLKHGYGIAFGGGGFAVSAPLAAALRASMDACIKRYPELETSDMWVGACAAELGVSVTSERGFHQMDLYGVNGFLEALPTTPPLSLHHLPANPAVFPDMDQMGAIRRLVKGMAAAPALFLQQALCFDPTRNATLSVAWGYSVKVFAGIRCVRDLVRPARTFGIMAHGFGDNPANLAMDTRTPEPWATSQCGLPFVLHVDSVSQIDGQYVESTYSRHVASNQTECAAAIARLNRVRVIAEKTFRPKPGGLSRGSMTRRLCCHSMVYQEGTGEMQLELGQCKPGQTIATPVTDLGKLQVGPRN</sequence>
<dbReference type="STRING" id="105231.A0A1Y1HM37"/>
<evidence type="ECO:0000313" key="3">
    <source>
        <dbReference type="Proteomes" id="UP000054558"/>
    </source>
</evidence>
<dbReference type="Pfam" id="PF04646">
    <property type="entry name" value="DUF604"/>
    <property type="match status" value="1"/>
</dbReference>
<dbReference type="InterPro" id="IPR006740">
    <property type="entry name" value="DUF604"/>
</dbReference>
<keyword evidence="3" id="KW-1185">Reference proteome</keyword>
<evidence type="ECO:0000313" key="2">
    <source>
        <dbReference type="EMBL" id="GAQ79695.1"/>
    </source>
</evidence>
<accession>A0A1Y1HM37</accession>
<dbReference type="Proteomes" id="UP000054558">
    <property type="component" value="Unassembled WGS sequence"/>
</dbReference>
<keyword evidence="1" id="KW-0472">Membrane</keyword>
<proteinExistence type="predicted"/>
<dbReference type="EMBL" id="DF236985">
    <property type="protein sequence ID" value="GAQ79695.1"/>
    <property type="molecule type" value="Genomic_DNA"/>
</dbReference>
<reference evidence="2 3" key="1">
    <citation type="journal article" date="2014" name="Nat. Commun.">
        <title>Klebsormidium flaccidum genome reveals primary factors for plant terrestrial adaptation.</title>
        <authorList>
            <person name="Hori K."/>
            <person name="Maruyama F."/>
            <person name="Fujisawa T."/>
            <person name="Togashi T."/>
            <person name="Yamamoto N."/>
            <person name="Seo M."/>
            <person name="Sato S."/>
            <person name="Yamada T."/>
            <person name="Mori H."/>
            <person name="Tajima N."/>
            <person name="Moriyama T."/>
            <person name="Ikeuchi M."/>
            <person name="Watanabe M."/>
            <person name="Wada H."/>
            <person name="Kobayashi K."/>
            <person name="Saito M."/>
            <person name="Masuda T."/>
            <person name="Sasaki-Sekimoto Y."/>
            <person name="Mashiguchi K."/>
            <person name="Awai K."/>
            <person name="Shimojima M."/>
            <person name="Masuda S."/>
            <person name="Iwai M."/>
            <person name="Nobusawa T."/>
            <person name="Narise T."/>
            <person name="Kondo S."/>
            <person name="Saito H."/>
            <person name="Sato R."/>
            <person name="Murakawa M."/>
            <person name="Ihara Y."/>
            <person name="Oshima-Yamada Y."/>
            <person name="Ohtaka K."/>
            <person name="Satoh M."/>
            <person name="Sonobe K."/>
            <person name="Ishii M."/>
            <person name="Ohtani R."/>
            <person name="Kanamori-Sato M."/>
            <person name="Honoki R."/>
            <person name="Miyazaki D."/>
            <person name="Mochizuki H."/>
            <person name="Umetsu J."/>
            <person name="Higashi K."/>
            <person name="Shibata D."/>
            <person name="Kamiya Y."/>
            <person name="Sato N."/>
            <person name="Nakamura Y."/>
            <person name="Tabata S."/>
            <person name="Ida S."/>
            <person name="Kurokawa K."/>
            <person name="Ohta H."/>
        </authorList>
    </citation>
    <scope>NUCLEOTIDE SEQUENCE [LARGE SCALE GENOMIC DNA]</scope>
    <source>
        <strain evidence="2 3">NIES-2285</strain>
    </source>
</reference>
<evidence type="ECO:0008006" key="4">
    <source>
        <dbReference type="Google" id="ProtNLM"/>
    </source>
</evidence>
<name>A0A1Y1HM37_KLENI</name>
<dbReference type="Gene3D" id="3.90.550.50">
    <property type="match status" value="1"/>
</dbReference>
<keyword evidence="1" id="KW-1133">Transmembrane helix</keyword>
<evidence type="ECO:0000256" key="1">
    <source>
        <dbReference type="SAM" id="Phobius"/>
    </source>
</evidence>
<organism evidence="2 3">
    <name type="scientific">Klebsormidium nitens</name>
    <name type="common">Green alga</name>
    <name type="synonym">Ulothrix nitens</name>
    <dbReference type="NCBI Taxonomy" id="105231"/>
    <lineage>
        <taxon>Eukaryota</taxon>
        <taxon>Viridiplantae</taxon>
        <taxon>Streptophyta</taxon>
        <taxon>Klebsormidiophyceae</taxon>
        <taxon>Klebsormidiales</taxon>
        <taxon>Klebsormidiaceae</taxon>
        <taxon>Klebsormidium</taxon>
    </lineage>
</organism>
<dbReference type="GO" id="GO:0008375">
    <property type="term" value="F:acetylglucosaminyltransferase activity"/>
    <property type="evidence" value="ECO:0000318"/>
    <property type="project" value="GO_Central"/>
</dbReference>
<dbReference type="OMA" id="INIRRCG"/>
<dbReference type="OrthoDB" id="421979at2759"/>
<protein>
    <recommendedName>
        <fullName evidence="4">Beta-1,3-glucosyltransferase</fullName>
    </recommendedName>
</protein>
<gene>
    <name evidence="2" type="ORF">KFL_000360110</name>
</gene>
<keyword evidence="1" id="KW-0812">Transmembrane</keyword>
<dbReference type="AlphaFoldDB" id="A0A1Y1HM37"/>